<dbReference type="Proteomes" id="UP000590749">
    <property type="component" value="Unassembled WGS sequence"/>
</dbReference>
<feature type="transmembrane region" description="Helical" evidence="1">
    <location>
        <begin position="160"/>
        <end position="185"/>
    </location>
</feature>
<feature type="transmembrane region" description="Helical" evidence="1">
    <location>
        <begin position="97"/>
        <end position="117"/>
    </location>
</feature>
<dbReference type="PROSITE" id="PS51257">
    <property type="entry name" value="PROKAR_LIPOPROTEIN"/>
    <property type="match status" value="1"/>
</dbReference>
<comment type="caution">
    <text evidence="2">The sequence shown here is derived from an EMBL/GenBank/DDBJ whole genome shotgun (WGS) entry which is preliminary data.</text>
</comment>
<keyword evidence="3" id="KW-1185">Reference proteome</keyword>
<keyword evidence="1" id="KW-0472">Membrane</keyword>
<reference evidence="2 3" key="1">
    <citation type="submission" date="2020-08" db="EMBL/GenBank/DDBJ databases">
        <title>Genomic Encyclopedia of Type Strains, Phase III (KMG-III): the genomes of soil and plant-associated and newly described type strains.</title>
        <authorList>
            <person name="Whitman W."/>
        </authorList>
    </citation>
    <scope>NUCLEOTIDE SEQUENCE [LARGE SCALE GENOMIC DNA]</scope>
    <source>
        <strain evidence="2 3">CECT 3287</strain>
    </source>
</reference>
<dbReference type="Pfam" id="PF04307">
    <property type="entry name" value="YdjM"/>
    <property type="match status" value="1"/>
</dbReference>
<keyword evidence="2" id="KW-0378">Hydrolase</keyword>
<name>A0A7W5AS40_9ACTN</name>
<dbReference type="RefSeq" id="WP_183227838.1">
    <property type="nucleotide sequence ID" value="NZ_BMPW01000041.1"/>
</dbReference>
<organism evidence="2 3">
    <name type="scientific">Actinoplanes campanulatus</name>
    <dbReference type="NCBI Taxonomy" id="113559"/>
    <lineage>
        <taxon>Bacteria</taxon>
        <taxon>Bacillati</taxon>
        <taxon>Actinomycetota</taxon>
        <taxon>Actinomycetes</taxon>
        <taxon>Micromonosporales</taxon>
        <taxon>Micromonosporaceae</taxon>
        <taxon>Actinoplanes</taxon>
    </lineage>
</organism>
<gene>
    <name evidence="2" type="ORF">FHR83_009147</name>
</gene>
<protein>
    <submittedName>
        <fullName evidence="2">Membrane-bound metal-dependent hydrolase YbcI (DUF457 family)</fullName>
    </submittedName>
</protein>
<accession>A0A7W5AS40</accession>
<keyword evidence="1" id="KW-1133">Transmembrane helix</keyword>
<keyword evidence="1" id="KW-0812">Transmembrane</keyword>
<dbReference type="AlphaFoldDB" id="A0A7W5AS40"/>
<dbReference type="InterPro" id="IPR007404">
    <property type="entry name" value="YdjM-like"/>
</dbReference>
<dbReference type="GO" id="GO:0016787">
    <property type="term" value="F:hydrolase activity"/>
    <property type="evidence" value="ECO:0007669"/>
    <property type="project" value="UniProtKB-KW"/>
</dbReference>
<evidence type="ECO:0000313" key="2">
    <source>
        <dbReference type="EMBL" id="MBB3101418.1"/>
    </source>
</evidence>
<feature type="transmembrane region" description="Helical" evidence="1">
    <location>
        <begin position="249"/>
        <end position="268"/>
    </location>
</feature>
<evidence type="ECO:0000256" key="1">
    <source>
        <dbReference type="SAM" id="Phobius"/>
    </source>
</evidence>
<feature type="transmembrane region" description="Helical" evidence="1">
    <location>
        <begin position="55"/>
        <end position="76"/>
    </location>
</feature>
<evidence type="ECO:0000313" key="3">
    <source>
        <dbReference type="Proteomes" id="UP000590749"/>
    </source>
</evidence>
<dbReference type="EMBL" id="JACHXF010000038">
    <property type="protein sequence ID" value="MBB3101418.1"/>
    <property type="molecule type" value="Genomic_DNA"/>
</dbReference>
<feature type="transmembrane region" description="Helical" evidence="1">
    <location>
        <begin position="123"/>
        <end position="140"/>
    </location>
</feature>
<sequence>MMGRSHALSGGVGWLAGCAALTAAGAAPAPVAVVFGAAVATGMALAPDVDHPRSTIAYSVGHLTRLLAGGVSRAAAALRTASCGHCSTGRPRGGHRAVTHTAFGAVVAGLIAAGVSLWAGRTAALWIIGVSVWLAAHSALSPRTRARVGDMILPGRFRRFAPRFTAAVGAVLVGGVGAGLAAAVIPAGAAVWWVGLAVAWGWLAHALGDALTFSAVPLWWPLRIRGCRWTPVGAPHWARFRTGSATETGVVWAMVALGVGSVLLLGAVS</sequence>
<proteinExistence type="predicted"/>
<feature type="transmembrane region" description="Helical" evidence="1">
    <location>
        <begin position="191"/>
        <end position="220"/>
    </location>
</feature>